<dbReference type="PROSITE" id="PS51257">
    <property type="entry name" value="PROKAR_LIPOPROTEIN"/>
    <property type="match status" value="1"/>
</dbReference>
<evidence type="ECO:0000256" key="1">
    <source>
        <dbReference type="SAM" id="SignalP"/>
    </source>
</evidence>
<protein>
    <submittedName>
        <fullName evidence="2">Uncharacterized protein</fullName>
    </submittedName>
</protein>
<sequence>MKFIIPVCCLFFLFSCTGPSSQTNNSAVTAVQKDSAAAMPDSGKHVTTTYTSKLRKGETLLKGKTYLDTLQFIDLNTYGDDYLLIAVKGKDTFSFVYNNVDKPIKLDCGDQISIQWNMDIYEPAGDPEYKYPREFIASHTLLKPGKLALLRQQQTLKTSIVCEDNEMTDESKDQIDRAALYYLANSTETAIRDIVGSGKKNIICTVGKRESNEQEVFTVTLATADDQQIFKRLFFNFEKPYTLYE</sequence>
<keyword evidence="3" id="KW-1185">Reference proteome</keyword>
<evidence type="ECO:0000313" key="3">
    <source>
        <dbReference type="Proteomes" id="UP000240971"/>
    </source>
</evidence>
<dbReference type="RefSeq" id="WP_106527651.1">
    <property type="nucleotide sequence ID" value="NZ_PYAW01000002.1"/>
</dbReference>
<gene>
    <name evidence="2" type="ORF">CLV51_10218</name>
</gene>
<comment type="caution">
    <text evidence="2">The sequence shown here is derived from an EMBL/GenBank/DDBJ whole genome shotgun (WGS) entry which is preliminary data.</text>
</comment>
<proteinExistence type="predicted"/>
<feature type="signal peptide" evidence="1">
    <location>
        <begin position="1"/>
        <end position="22"/>
    </location>
</feature>
<dbReference type="Proteomes" id="UP000240971">
    <property type="component" value="Unassembled WGS sequence"/>
</dbReference>
<keyword evidence="1" id="KW-0732">Signal</keyword>
<evidence type="ECO:0000313" key="2">
    <source>
        <dbReference type="EMBL" id="PSL47173.1"/>
    </source>
</evidence>
<feature type="chain" id="PRO_5015131359" evidence="1">
    <location>
        <begin position="23"/>
        <end position="245"/>
    </location>
</feature>
<name>A0A2P8HLU0_CHINA</name>
<reference evidence="2 3" key="1">
    <citation type="submission" date="2018-03" db="EMBL/GenBank/DDBJ databases">
        <title>Genomic Encyclopedia of Archaeal and Bacterial Type Strains, Phase II (KMG-II): from individual species to whole genera.</title>
        <authorList>
            <person name="Goeker M."/>
        </authorList>
    </citation>
    <scope>NUCLEOTIDE SEQUENCE [LARGE SCALE GENOMIC DNA]</scope>
    <source>
        <strain evidence="2 3">DSM 24859</strain>
    </source>
</reference>
<dbReference type="OrthoDB" id="770741at2"/>
<dbReference type="AlphaFoldDB" id="A0A2P8HLU0"/>
<dbReference type="EMBL" id="PYAW01000002">
    <property type="protein sequence ID" value="PSL47173.1"/>
    <property type="molecule type" value="Genomic_DNA"/>
</dbReference>
<accession>A0A2P8HLU0</accession>
<organism evidence="2 3">
    <name type="scientific">Chitinophaga niastensis</name>
    <dbReference type="NCBI Taxonomy" id="536980"/>
    <lineage>
        <taxon>Bacteria</taxon>
        <taxon>Pseudomonadati</taxon>
        <taxon>Bacteroidota</taxon>
        <taxon>Chitinophagia</taxon>
        <taxon>Chitinophagales</taxon>
        <taxon>Chitinophagaceae</taxon>
        <taxon>Chitinophaga</taxon>
    </lineage>
</organism>